<comment type="caution">
    <text evidence="9">The sequence shown here is derived from an EMBL/GenBank/DDBJ whole genome shotgun (WGS) entry which is preliminary data.</text>
</comment>
<keyword evidence="7" id="KW-0868">Chloride</keyword>
<dbReference type="SUPFAM" id="SSF81340">
    <property type="entry name" value="Clc chloride channel"/>
    <property type="match status" value="1"/>
</dbReference>
<dbReference type="InterPro" id="IPR001807">
    <property type="entry name" value="ClC"/>
</dbReference>
<keyword evidence="2" id="KW-0813">Transport</keyword>
<feature type="transmembrane region" description="Helical" evidence="8">
    <location>
        <begin position="171"/>
        <end position="196"/>
    </location>
</feature>
<dbReference type="Pfam" id="PF00654">
    <property type="entry name" value="Voltage_CLC"/>
    <property type="match status" value="1"/>
</dbReference>
<evidence type="ECO:0000256" key="3">
    <source>
        <dbReference type="ARBA" id="ARBA00022692"/>
    </source>
</evidence>
<keyword evidence="6 8" id="KW-0472">Membrane</keyword>
<feature type="transmembrane region" description="Helical" evidence="8">
    <location>
        <begin position="281"/>
        <end position="299"/>
    </location>
</feature>
<reference evidence="9" key="1">
    <citation type="journal article" date="2020" name="mSystems">
        <title>Genome- and Community-Level Interaction Insights into Carbon Utilization and Element Cycling Functions of Hydrothermarchaeota in Hydrothermal Sediment.</title>
        <authorList>
            <person name="Zhou Z."/>
            <person name="Liu Y."/>
            <person name="Xu W."/>
            <person name="Pan J."/>
            <person name="Luo Z.H."/>
            <person name="Li M."/>
        </authorList>
    </citation>
    <scope>NUCLEOTIDE SEQUENCE [LARGE SCALE GENOMIC DNA]</scope>
    <source>
        <strain evidence="9">SpSt-503</strain>
    </source>
</reference>
<feature type="transmembrane region" description="Helical" evidence="8">
    <location>
        <begin position="345"/>
        <end position="367"/>
    </location>
</feature>
<dbReference type="CDD" id="cd01031">
    <property type="entry name" value="EriC"/>
    <property type="match status" value="1"/>
</dbReference>
<dbReference type="PANTHER" id="PTHR45711">
    <property type="entry name" value="CHLORIDE CHANNEL PROTEIN"/>
    <property type="match status" value="1"/>
</dbReference>
<keyword evidence="4 8" id="KW-1133">Transmembrane helix</keyword>
<feature type="transmembrane region" description="Helical" evidence="8">
    <location>
        <begin position="239"/>
        <end position="261"/>
    </location>
</feature>
<sequence length="451" mass="49230">MKTIAHRSSVLTNQRRFIRRLYISRIGLVLESVLIGIVAGLVISFFRWALVQADFIRSAWYQSLVSQVQQGRWYPLMLQIGLFIVLGLFLGWMSLWRPMARGSGIPQLKGYFEGRLQFRWFSELFVKIASGVLGIGAGLSLGREGPSVQIGSYVGMGILSRSERPEAEKKCLVTAGASAGLAAAFNAPLAGVLFALEELHRVFSPLLLTCTLASSMAADMVASIFFGMHPVFSFRAINLLPLQCYPWIIVLGIISALGADLFKRALYGFQDMYKTLPIPRLFWPILPLAVSIPLGLYLFDVTGGGHPLIESLPSCNRTLVMLALLFFIKLVFTALSYGAGTAGGIFLPLLVCGALLGTLFGQSLAALGYMEQQYILNFLILGMAAFFTAVVKAPVTGAVLILEMSGNFNHFASLMLVCLVAYVTSDLLVSEPVYEVLLQRVLPPAPVGEKK</sequence>
<evidence type="ECO:0000256" key="5">
    <source>
        <dbReference type="ARBA" id="ARBA00023065"/>
    </source>
</evidence>
<feature type="transmembrane region" description="Helical" evidence="8">
    <location>
        <begin position="21"/>
        <end position="46"/>
    </location>
</feature>
<gene>
    <name evidence="9" type="ORF">ENS59_10565</name>
</gene>
<feature type="transmembrane region" description="Helical" evidence="8">
    <location>
        <begin position="319"/>
        <end position="339"/>
    </location>
</feature>
<evidence type="ECO:0000256" key="7">
    <source>
        <dbReference type="ARBA" id="ARBA00023214"/>
    </source>
</evidence>
<evidence type="ECO:0000256" key="2">
    <source>
        <dbReference type="ARBA" id="ARBA00022448"/>
    </source>
</evidence>
<dbReference type="Gene3D" id="1.10.3080.10">
    <property type="entry name" value="Clc chloride channel"/>
    <property type="match status" value="1"/>
</dbReference>
<evidence type="ECO:0000256" key="4">
    <source>
        <dbReference type="ARBA" id="ARBA00022989"/>
    </source>
</evidence>
<comment type="subcellular location">
    <subcellularLocation>
        <location evidence="1">Membrane</location>
        <topology evidence="1">Multi-pass membrane protein</topology>
    </subcellularLocation>
</comment>
<feature type="transmembrane region" description="Helical" evidence="8">
    <location>
        <begin position="374"/>
        <end position="402"/>
    </location>
</feature>
<dbReference type="PANTHER" id="PTHR45711:SF6">
    <property type="entry name" value="CHLORIDE CHANNEL PROTEIN"/>
    <property type="match status" value="1"/>
</dbReference>
<organism evidence="9">
    <name type="scientific">Gracilinema caldarium</name>
    <dbReference type="NCBI Taxonomy" id="215591"/>
    <lineage>
        <taxon>Bacteria</taxon>
        <taxon>Pseudomonadati</taxon>
        <taxon>Spirochaetota</taxon>
        <taxon>Spirochaetia</taxon>
        <taxon>Spirochaetales</taxon>
        <taxon>Breznakiellaceae</taxon>
        <taxon>Gracilinema</taxon>
    </lineage>
</organism>
<dbReference type="GO" id="GO:0005886">
    <property type="term" value="C:plasma membrane"/>
    <property type="evidence" value="ECO:0007669"/>
    <property type="project" value="TreeGrafter"/>
</dbReference>
<name>A0A7C3EE20_9SPIR</name>
<proteinExistence type="predicted"/>
<accession>A0A7C3EE20</accession>
<evidence type="ECO:0000256" key="1">
    <source>
        <dbReference type="ARBA" id="ARBA00004141"/>
    </source>
</evidence>
<keyword evidence="5" id="KW-0406">Ion transport</keyword>
<dbReference type="GO" id="GO:0005247">
    <property type="term" value="F:voltage-gated chloride channel activity"/>
    <property type="evidence" value="ECO:0007669"/>
    <property type="project" value="TreeGrafter"/>
</dbReference>
<feature type="transmembrane region" description="Helical" evidence="8">
    <location>
        <begin position="202"/>
        <end position="227"/>
    </location>
</feature>
<evidence type="ECO:0000256" key="6">
    <source>
        <dbReference type="ARBA" id="ARBA00023136"/>
    </source>
</evidence>
<dbReference type="InterPro" id="IPR014743">
    <property type="entry name" value="Cl-channel_core"/>
</dbReference>
<dbReference type="EMBL" id="DSVL01000323">
    <property type="protein sequence ID" value="HFH29934.1"/>
    <property type="molecule type" value="Genomic_DNA"/>
</dbReference>
<feature type="transmembrane region" description="Helical" evidence="8">
    <location>
        <begin position="73"/>
        <end position="95"/>
    </location>
</feature>
<protein>
    <submittedName>
        <fullName evidence="9">ClC family H(+)/Cl(-) exchange transporter</fullName>
    </submittedName>
</protein>
<feature type="transmembrane region" description="Helical" evidence="8">
    <location>
        <begin position="408"/>
        <end position="429"/>
    </location>
</feature>
<dbReference type="PRINTS" id="PR00762">
    <property type="entry name" value="CLCHANNEL"/>
</dbReference>
<evidence type="ECO:0000313" key="9">
    <source>
        <dbReference type="EMBL" id="HFH29934.1"/>
    </source>
</evidence>
<evidence type="ECO:0000256" key="8">
    <source>
        <dbReference type="SAM" id="Phobius"/>
    </source>
</evidence>
<keyword evidence="3 8" id="KW-0812">Transmembrane</keyword>
<dbReference type="AlphaFoldDB" id="A0A7C3EE20"/>